<reference evidence="1 2" key="1">
    <citation type="journal article" date="2021" name="Elife">
        <title>Chloroplast acquisition without the gene transfer in kleptoplastic sea slugs, Plakobranchus ocellatus.</title>
        <authorList>
            <person name="Maeda T."/>
            <person name="Takahashi S."/>
            <person name="Yoshida T."/>
            <person name="Shimamura S."/>
            <person name="Takaki Y."/>
            <person name="Nagai Y."/>
            <person name="Toyoda A."/>
            <person name="Suzuki Y."/>
            <person name="Arimoto A."/>
            <person name="Ishii H."/>
            <person name="Satoh N."/>
            <person name="Nishiyama T."/>
            <person name="Hasebe M."/>
            <person name="Maruyama T."/>
            <person name="Minagawa J."/>
            <person name="Obokata J."/>
            <person name="Shigenobu S."/>
        </authorList>
    </citation>
    <scope>NUCLEOTIDE SEQUENCE [LARGE SCALE GENOMIC DNA]</scope>
</reference>
<comment type="caution">
    <text evidence="1">The sequence shown here is derived from an EMBL/GenBank/DDBJ whole genome shotgun (WGS) entry which is preliminary data.</text>
</comment>
<dbReference type="Proteomes" id="UP000762676">
    <property type="component" value="Unassembled WGS sequence"/>
</dbReference>
<proteinExistence type="predicted"/>
<protein>
    <submittedName>
        <fullName evidence="1">Uncharacterized protein</fullName>
    </submittedName>
</protein>
<evidence type="ECO:0000313" key="2">
    <source>
        <dbReference type="Proteomes" id="UP000762676"/>
    </source>
</evidence>
<gene>
    <name evidence="1" type="ORF">ElyMa_003419200</name>
</gene>
<evidence type="ECO:0000313" key="1">
    <source>
        <dbReference type="EMBL" id="GFS24570.1"/>
    </source>
</evidence>
<accession>A0AAV4JQB6</accession>
<name>A0AAV4JQB6_9GAST</name>
<organism evidence="1 2">
    <name type="scientific">Elysia marginata</name>
    <dbReference type="NCBI Taxonomy" id="1093978"/>
    <lineage>
        <taxon>Eukaryota</taxon>
        <taxon>Metazoa</taxon>
        <taxon>Spiralia</taxon>
        <taxon>Lophotrochozoa</taxon>
        <taxon>Mollusca</taxon>
        <taxon>Gastropoda</taxon>
        <taxon>Heterobranchia</taxon>
        <taxon>Euthyneura</taxon>
        <taxon>Panpulmonata</taxon>
        <taxon>Sacoglossa</taxon>
        <taxon>Placobranchoidea</taxon>
        <taxon>Plakobranchidae</taxon>
        <taxon>Elysia</taxon>
    </lineage>
</organism>
<dbReference type="EMBL" id="BMAT01007031">
    <property type="protein sequence ID" value="GFS24570.1"/>
    <property type="molecule type" value="Genomic_DNA"/>
</dbReference>
<sequence length="99" mass="10613">MSNVLESIVLCFSRSVSSGLVFGCANRRSLEVLGIDGVIGDTKVVMEAAAAAVAAHGRERFITNLPRILHPTQRSAFINGDASDRIKRRSLHVVPPAQS</sequence>
<keyword evidence="2" id="KW-1185">Reference proteome</keyword>
<dbReference type="AlphaFoldDB" id="A0AAV4JQB6"/>